<dbReference type="Proteomes" id="UP000028594">
    <property type="component" value="Chromosome"/>
</dbReference>
<protein>
    <recommendedName>
        <fullName evidence="4">Lipoprotein</fullName>
    </recommendedName>
</protein>
<evidence type="ECO:0000313" key="2">
    <source>
        <dbReference type="EMBL" id="AII13526.1"/>
    </source>
</evidence>
<keyword evidence="1" id="KW-0472">Membrane</keyword>
<feature type="transmembrane region" description="Helical" evidence="1">
    <location>
        <begin position="7"/>
        <end position="25"/>
    </location>
</feature>
<evidence type="ECO:0000256" key="1">
    <source>
        <dbReference type="SAM" id="Phobius"/>
    </source>
</evidence>
<organism evidence="2 3">
    <name type="scientific">Lactococcus lactis subsp. lactis NCDO 2118</name>
    <dbReference type="NCBI Taxonomy" id="1117941"/>
    <lineage>
        <taxon>Bacteria</taxon>
        <taxon>Bacillati</taxon>
        <taxon>Bacillota</taxon>
        <taxon>Bacilli</taxon>
        <taxon>Lactobacillales</taxon>
        <taxon>Streptococcaceae</taxon>
        <taxon>Lactococcus</taxon>
    </lineage>
</organism>
<evidence type="ECO:0008006" key="4">
    <source>
        <dbReference type="Google" id="ProtNLM"/>
    </source>
</evidence>
<keyword evidence="1" id="KW-0812">Transmembrane</keyword>
<dbReference type="AlphaFoldDB" id="A0ABC8A985"/>
<feature type="transmembrane region" description="Helical" evidence="1">
    <location>
        <begin position="31"/>
        <end position="47"/>
    </location>
</feature>
<reference evidence="2 3" key="1">
    <citation type="submission" date="2014-07" db="EMBL/GenBank/DDBJ databases">
        <title>Genome sequence of Lactococcus lactis subsp. lactis NCDO 2118, a GABA-producing strain.</title>
        <authorList>
            <person name="Oliveira L.C."/>
            <person name="Saraiva T.D.L."/>
            <person name="Soares S.C."/>
            <person name="Ramos R.T.J."/>
            <person name="Sa P.H.C.G."/>
            <person name="Carneiro A.R."/>
            <person name="Miranda F."/>
            <person name="Freire M."/>
            <person name="Renan W."/>
            <person name="Oliveira A.F.Jr."/>
            <person name="Santos A.R."/>
            <person name="Pinto A.C."/>
            <person name="Souza B.M."/>
            <person name="Castro C.P."/>
            <person name="Diniz C.A.A."/>
            <person name="Rocha C.S."/>
            <person name="Mariano D.C.B."/>
            <person name="Aguiar E.L."/>
            <person name="Folador E.L."/>
            <person name="Barbosa E.G.V."/>
            <person name="Aburjaile F.F."/>
            <person name="Goncalves L.A."/>
            <person name="Guimaraes L.C."/>
            <person name="Azevedo M.S.P."/>
            <person name="Agresti P.C.M."/>
            <person name="Faria R.F."/>
            <person name="Tiwari S."/>
            <person name="Almeida S.S."/>
            <person name="Hassan S.S."/>
            <person name="Pereira V.B."/>
            <person name="Abreu V.A.C."/>
            <person name="Pereira U.P."/>
            <person name="Dorella F.A."/>
            <person name="Carvalho A.F."/>
            <person name="Pereira F.L."/>
            <person name="Leal C.A.G."/>
            <person name="Figueiredo H.C.P."/>
            <person name="Silva A."/>
            <person name="Miyoshi A."/>
            <person name="Azevedo V."/>
        </authorList>
    </citation>
    <scope>NUCLEOTIDE SEQUENCE [LARGE SCALE GENOMIC DNA]</scope>
    <source>
        <strain evidence="2 3">NCDO 2118</strain>
    </source>
</reference>
<name>A0ABC8A985_LACLL</name>
<accession>A0ABC8A985</accession>
<dbReference type="RefSeq" id="WP_012898484.1">
    <property type="nucleotide sequence ID" value="NZ_CP009054.1"/>
</dbReference>
<sequence length="53" mass="5756">MKQGKIIAGGVLGLLSALCFILAVTHGKQRILSIGLGILCWIIIIFLDKSYKK</sequence>
<gene>
    <name evidence="2" type="ORF">NCDO2118_2073</name>
</gene>
<proteinExistence type="predicted"/>
<dbReference type="KEGG" id="llx:NCDO2118_2073"/>
<evidence type="ECO:0000313" key="3">
    <source>
        <dbReference type="Proteomes" id="UP000028594"/>
    </source>
</evidence>
<keyword evidence="1" id="KW-1133">Transmembrane helix</keyword>
<dbReference type="EMBL" id="CP009054">
    <property type="protein sequence ID" value="AII13526.1"/>
    <property type="molecule type" value="Genomic_DNA"/>
</dbReference>